<sequence length="262" mass="28111">VRVHIVASLQETMFGFSYGEVLLILGATIAVVGPKDVPRIARAAGRLAGKAVGYVQSARGQMETILHQSQATQIHKELQDALAQVEAIRHEIRSVSIMNPGPMTRRFVENSGLMPSADNPVDKGSMTLHGTQRLAEGIHKNMESNSRVFKMDAPNSAQLQSQAAAYALLAESQGIENKPTGTFDDLSARQRGSIEGLPTVDKTVVLPVSAEITGVLPTRKDLAGSDIVLEAILEADVAHHAKEFFKQPEAQSLSGSGENIQK</sequence>
<dbReference type="EMBL" id="JAHRHJ020000008">
    <property type="protein sequence ID" value="KAH9305070.1"/>
    <property type="molecule type" value="Genomic_DNA"/>
</dbReference>
<dbReference type="OMA" id="IMNPGPM"/>
<keyword evidence="10" id="KW-1185">Reference proteome</keyword>
<dbReference type="AlphaFoldDB" id="A0AA38CQL2"/>
<organism evidence="9 10">
    <name type="scientific">Taxus chinensis</name>
    <name type="common">Chinese yew</name>
    <name type="synonym">Taxus wallichiana var. chinensis</name>
    <dbReference type="NCBI Taxonomy" id="29808"/>
    <lineage>
        <taxon>Eukaryota</taxon>
        <taxon>Viridiplantae</taxon>
        <taxon>Streptophyta</taxon>
        <taxon>Embryophyta</taxon>
        <taxon>Tracheophyta</taxon>
        <taxon>Spermatophyta</taxon>
        <taxon>Pinopsida</taxon>
        <taxon>Pinidae</taxon>
        <taxon>Conifers II</taxon>
        <taxon>Cupressales</taxon>
        <taxon>Taxaceae</taxon>
        <taxon>Taxus</taxon>
    </lineage>
</organism>
<evidence type="ECO:0000256" key="7">
    <source>
        <dbReference type="ARBA" id="ARBA00023136"/>
    </source>
</evidence>
<name>A0AA38CQL2_TAXCH</name>
<evidence type="ECO:0000256" key="2">
    <source>
        <dbReference type="ARBA" id="ARBA00022448"/>
    </source>
</evidence>
<keyword evidence="3 8" id="KW-0812">Transmembrane</keyword>
<keyword evidence="4" id="KW-0653">Protein transport</keyword>
<feature type="transmembrane region" description="Helical" evidence="8">
    <location>
        <begin position="12"/>
        <end position="32"/>
    </location>
</feature>
<evidence type="ECO:0000313" key="10">
    <source>
        <dbReference type="Proteomes" id="UP000824469"/>
    </source>
</evidence>
<comment type="subcellular location">
    <subcellularLocation>
        <location evidence="1">Membrane</location>
        <topology evidence="1">Single-pass membrane protein</topology>
    </subcellularLocation>
</comment>
<dbReference type="Pfam" id="PF02416">
    <property type="entry name" value="TatA_B_E"/>
    <property type="match status" value="1"/>
</dbReference>
<evidence type="ECO:0000256" key="3">
    <source>
        <dbReference type="ARBA" id="ARBA00022692"/>
    </source>
</evidence>
<keyword evidence="2" id="KW-0813">Transport</keyword>
<accession>A0AA38CQL2</accession>
<gene>
    <name evidence="9" type="ORF">KI387_009474</name>
</gene>
<dbReference type="InterPro" id="IPR003369">
    <property type="entry name" value="TatA/B/E"/>
</dbReference>
<reference evidence="9 10" key="1">
    <citation type="journal article" date="2021" name="Nat. Plants">
        <title>The Taxus genome provides insights into paclitaxel biosynthesis.</title>
        <authorList>
            <person name="Xiong X."/>
            <person name="Gou J."/>
            <person name="Liao Q."/>
            <person name="Li Y."/>
            <person name="Zhou Q."/>
            <person name="Bi G."/>
            <person name="Li C."/>
            <person name="Du R."/>
            <person name="Wang X."/>
            <person name="Sun T."/>
            <person name="Guo L."/>
            <person name="Liang H."/>
            <person name="Lu P."/>
            <person name="Wu Y."/>
            <person name="Zhang Z."/>
            <person name="Ro D.K."/>
            <person name="Shang Y."/>
            <person name="Huang S."/>
            <person name="Yan J."/>
        </authorList>
    </citation>
    <scope>NUCLEOTIDE SEQUENCE [LARGE SCALE GENOMIC DNA]</scope>
    <source>
        <strain evidence="9">Ta-2019</strain>
    </source>
</reference>
<evidence type="ECO:0008006" key="11">
    <source>
        <dbReference type="Google" id="ProtNLM"/>
    </source>
</evidence>
<evidence type="ECO:0000256" key="6">
    <source>
        <dbReference type="ARBA" id="ARBA00023010"/>
    </source>
</evidence>
<keyword evidence="5 8" id="KW-1133">Transmembrane helix</keyword>
<protein>
    <recommendedName>
        <fullName evidence="11">Sec-independent protein translocase protein TatB</fullName>
    </recommendedName>
</protein>
<keyword evidence="6" id="KW-0811">Translocation</keyword>
<evidence type="ECO:0000256" key="5">
    <source>
        <dbReference type="ARBA" id="ARBA00022989"/>
    </source>
</evidence>
<dbReference type="PANTHER" id="PTHR35512">
    <property type="entry name" value="OS11G0550900 PROTEIN"/>
    <property type="match status" value="1"/>
</dbReference>
<comment type="caution">
    <text evidence="9">The sequence shown here is derived from an EMBL/GenBank/DDBJ whole genome shotgun (WGS) entry which is preliminary data.</text>
</comment>
<proteinExistence type="predicted"/>
<feature type="non-terminal residue" evidence="9">
    <location>
        <position position="1"/>
    </location>
</feature>
<evidence type="ECO:0000256" key="1">
    <source>
        <dbReference type="ARBA" id="ARBA00004167"/>
    </source>
</evidence>
<evidence type="ECO:0000313" key="9">
    <source>
        <dbReference type="EMBL" id="KAH9305070.1"/>
    </source>
</evidence>
<evidence type="ECO:0000256" key="4">
    <source>
        <dbReference type="ARBA" id="ARBA00022927"/>
    </source>
</evidence>
<dbReference type="Proteomes" id="UP000824469">
    <property type="component" value="Unassembled WGS sequence"/>
</dbReference>
<dbReference type="PANTHER" id="PTHR35512:SF1">
    <property type="entry name" value="OS11G0550900 PROTEIN"/>
    <property type="match status" value="1"/>
</dbReference>
<evidence type="ECO:0000256" key="8">
    <source>
        <dbReference type="SAM" id="Phobius"/>
    </source>
</evidence>
<keyword evidence="7 8" id="KW-0472">Membrane</keyword>